<dbReference type="RefSeq" id="WP_343052448.1">
    <property type="nucleotide sequence ID" value="NZ_JACICC010000003.1"/>
</dbReference>
<sequence length="164" mass="18269">MHRSMWPFSMLPRLRRVAVGRCASMIAVGALATAATMLSTGAAFADLRICNMTTSRVGVALGYRDSRGWLVEGWWNLGVRSCETLLSGPLAARYYYIHAVDYDRGGEWAGQSLMCTKETEFSIRGTENCLARGFDRTGFFEVDTGQQKSWTIQLTEQNQQTPVP</sequence>
<comment type="caution">
    <text evidence="1">The sequence shown here is derived from an EMBL/GenBank/DDBJ whole genome shotgun (WGS) entry which is preliminary data.</text>
</comment>
<keyword evidence="2" id="KW-1185">Reference proteome</keyword>
<protein>
    <submittedName>
        <fullName evidence="1">Putative membrane protein</fullName>
    </submittedName>
</protein>
<evidence type="ECO:0000313" key="1">
    <source>
        <dbReference type="EMBL" id="MBB3809385.1"/>
    </source>
</evidence>
<reference evidence="1 2" key="1">
    <citation type="submission" date="2020-08" db="EMBL/GenBank/DDBJ databases">
        <title>Genomic Encyclopedia of Type Strains, Phase IV (KMG-IV): sequencing the most valuable type-strain genomes for metagenomic binning, comparative biology and taxonomic classification.</title>
        <authorList>
            <person name="Goeker M."/>
        </authorList>
    </citation>
    <scope>NUCLEOTIDE SEQUENCE [LARGE SCALE GENOMIC DNA]</scope>
    <source>
        <strain evidence="1 2">DSM 28760</strain>
    </source>
</reference>
<evidence type="ECO:0000313" key="2">
    <source>
        <dbReference type="Proteomes" id="UP000537592"/>
    </source>
</evidence>
<dbReference type="Pfam" id="PF06282">
    <property type="entry name" value="DUF1036"/>
    <property type="match status" value="1"/>
</dbReference>
<accession>A0A7W5Z3Y7</accession>
<name>A0A7W5Z3Y7_9HYPH</name>
<organism evidence="1 2">
    <name type="scientific">Pseudochelatococcus contaminans</name>
    <dbReference type="NCBI Taxonomy" id="1538103"/>
    <lineage>
        <taxon>Bacteria</taxon>
        <taxon>Pseudomonadati</taxon>
        <taxon>Pseudomonadota</taxon>
        <taxon>Alphaproteobacteria</taxon>
        <taxon>Hyphomicrobiales</taxon>
        <taxon>Chelatococcaceae</taxon>
        <taxon>Pseudochelatococcus</taxon>
    </lineage>
</organism>
<dbReference type="Proteomes" id="UP000537592">
    <property type="component" value="Unassembled WGS sequence"/>
</dbReference>
<dbReference type="EMBL" id="JACICC010000003">
    <property type="protein sequence ID" value="MBB3809385.1"/>
    <property type="molecule type" value="Genomic_DNA"/>
</dbReference>
<dbReference type="AlphaFoldDB" id="A0A7W5Z3Y7"/>
<proteinExistence type="predicted"/>
<gene>
    <name evidence="1" type="ORF">FHS81_001467</name>
</gene>
<dbReference type="InterPro" id="IPR009380">
    <property type="entry name" value="DUF1036"/>
</dbReference>